<proteinExistence type="predicted"/>
<sequence length="283" mass="31446">MPVEAEELWSWFCFEKGALGLETLAESSVELTLRVFFEHKPSGGVQKLIEDFRSETASETIIKISEEGIRPVENWQTNWREHFQPVKVGQSLIILPAWETGFELDGRQPVWIDPGQGFGTGHHLSTVLALEMLEKYLLSKDTLPECMLDIGIGSGILAIAGCRLGIQKVRGVDLETEAVAEVERNSGLNGLSVRIKAVVGQPSSLEKPAPLVISNMLLRELMDVRLDLLRLTSPGGTLICSGLLGEQADELSRSVTQLGFEYRSTLDRENWRAVQFTRLENQS</sequence>
<accession>A0A381PFL2</accession>
<dbReference type="InterPro" id="IPR029063">
    <property type="entry name" value="SAM-dependent_MTases_sf"/>
</dbReference>
<dbReference type="Pfam" id="PF06325">
    <property type="entry name" value="PrmA"/>
    <property type="match status" value="1"/>
</dbReference>
<dbReference type="PANTHER" id="PTHR43648:SF1">
    <property type="entry name" value="ELECTRON TRANSFER FLAVOPROTEIN BETA SUBUNIT LYSINE METHYLTRANSFERASE"/>
    <property type="match status" value="1"/>
</dbReference>
<keyword evidence="2" id="KW-0808">Transferase</keyword>
<protein>
    <recommendedName>
        <fullName evidence="4">Ribosomal protein L11 methyltransferase</fullName>
    </recommendedName>
</protein>
<gene>
    <name evidence="3" type="ORF">METZ01_LOCUS18655</name>
</gene>
<evidence type="ECO:0008006" key="4">
    <source>
        <dbReference type="Google" id="ProtNLM"/>
    </source>
</evidence>
<name>A0A381PFL2_9ZZZZ</name>
<organism evidence="3">
    <name type="scientific">marine metagenome</name>
    <dbReference type="NCBI Taxonomy" id="408172"/>
    <lineage>
        <taxon>unclassified sequences</taxon>
        <taxon>metagenomes</taxon>
        <taxon>ecological metagenomes</taxon>
    </lineage>
</organism>
<dbReference type="AlphaFoldDB" id="A0A381PFL2"/>
<evidence type="ECO:0000256" key="1">
    <source>
        <dbReference type="ARBA" id="ARBA00022603"/>
    </source>
</evidence>
<keyword evidence="1" id="KW-0489">Methyltransferase</keyword>
<dbReference type="GO" id="GO:0008276">
    <property type="term" value="F:protein methyltransferase activity"/>
    <property type="evidence" value="ECO:0007669"/>
    <property type="project" value="TreeGrafter"/>
</dbReference>
<dbReference type="CDD" id="cd02440">
    <property type="entry name" value="AdoMet_MTases"/>
    <property type="match status" value="1"/>
</dbReference>
<dbReference type="EMBL" id="UINC01000968">
    <property type="protein sequence ID" value="SUZ65801.1"/>
    <property type="molecule type" value="Genomic_DNA"/>
</dbReference>
<evidence type="ECO:0000256" key="2">
    <source>
        <dbReference type="ARBA" id="ARBA00022679"/>
    </source>
</evidence>
<reference evidence="3" key="1">
    <citation type="submission" date="2018-05" db="EMBL/GenBank/DDBJ databases">
        <authorList>
            <person name="Lanie J.A."/>
            <person name="Ng W.-L."/>
            <person name="Kazmierczak K.M."/>
            <person name="Andrzejewski T.M."/>
            <person name="Davidsen T.M."/>
            <person name="Wayne K.J."/>
            <person name="Tettelin H."/>
            <person name="Glass J.I."/>
            <person name="Rusch D."/>
            <person name="Podicherti R."/>
            <person name="Tsui H.-C.T."/>
            <person name="Winkler M.E."/>
        </authorList>
    </citation>
    <scope>NUCLEOTIDE SEQUENCE</scope>
</reference>
<dbReference type="GO" id="GO:0032259">
    <property type="term" value="P:methylation"/>
    <property type="evidence" value="ECO:0007669"/>
    <property type="project" value="UniProtKB-KW"/>
</dbReference>
<dbReference type="InterPro" id="IPR050078">
    <property type="entry name" value="Ribosomal_L11_MeTrfase_PrmA"/>
</dbReference>
<dbReference type="PANTHER" id="PTHR43648">
    <property type="entry name" value="ELECTRON TRANSFER FLAVOPROTEIN BETA SUBUNIT LYSINE METHYLTRANSFERASE"/>
    <property type="match status" value="1"/>
</dbReference>
<dbReference type="Gene3D" id="3.40.50.150">
    <property type="entry name" value="Vaccinia Virus protein VP39"/>
    <property type="match status" value="1"/>
</dbReference>
<evidence type="ECO:0000313" key="3">
    <source>
        <dbReference type="EMBL" id="SUZ65801.1"/>
    </source>
</evidence>
<dbReference type="SUPFAM" id="SSF53335">
    <property type="entry name" value="S-adenosyl-L-methionine-dependent methyltransferases"/>
    <property type="match status" value="1"/>
</dbReference>